<sequence length="239" mass="26748">MLLPFKILVFFAVCANIGHCALFSPCKTNDSKCFDAAFANAFPKLLSEDKTLGIGPSDPLHIDLIDGNLSILKYKLFDSTVKGYKDCSITNVKSNLNSLTLYFELDCPGFDSTGKYEVSGRLIVLPVEGKGEYRLTTGRYSIAVNAELKEVRDENGKTYFAIKNIKLNNEAIEPVVFDFKNLFNGQKDLSDAVHKFANENWKEVANLVQDPVWYAHLKQLVIHFNKHLKTAPLGEIFTA</sequence>
<gene>
    <name evidence="2" type="ORF">PMACD_LOCUS7060</name>
</gene>
<feature type="chain" id="PRO_5032677194" evidence="1">
    <location>
        <begin position="21"/>
        <end position="239"/>
    </location>
</feature>
<dbReference type="SMART" id="SM00700">
    <property type="entry name" value="JHBP"/>
    <property type="match status" value="1"/>
</dbReference>
<accession>A0A821S5E6</accession>
<name>A0A821S5E6_9NEOP</name>
<dbReference type="EMBL" id="CAJOBZ010000016">
    <property type="protein sequence ID" value="CAF4851117.1"/>
    <property type="molecule type" value="Genomic_DNA"/>
</dbReference>
<feature type="signal peptide" evidence="1">
    <location>
        <begin position="1"/>
        <end position="20"/>
    </location>
</feature>
<organism evidence="2 3">
    <name type="scientific">Pieris macdunnoughi</name>
    <dbReference type="NCBI Taxonomy" id="345717"/>
    <lineage>
        <taxon>Eukaryota</taxon>
        <taxon>Metazoa</taxon>
        <taxon>Ecdysozoa</taxon>
        <taxon>Arthropoda</taxon>
        <taxon>Hexapoda</taxon>
        <taxon>Insecta</taxon>
        <taxon>Pterygota</taxon>
        <taxon>Neoptera</taxon>
        <taxon>Endopterygota</taxon>
        <taxon>Lepidoptera</taxon>
        <taxon>Glossata</taxon>
        <taxon>Ditrysia</taxon>
        <taxon>Papilionoidea</taxon>
        <taxon>Pieridae</taxon>
        <taxon>Pierinae</taxon>
        <taxon>Pieris</taxon>
    </lineage>
</organism>
<dbReference type="InterPro" id="IPR010562">
    <property type="entry name" value="Haemolymph_juvenile_hormone-bd"/>
</dbReference>
<evidence type="ECO:0000256" key="1">
    <source>
        <dbReference type="SAM" id="SignalP"/>
    </source>
</evidence>
<dbReference type="Proteomes" id="UP000663880">
    <property type="component" value="Unassembled WGS sequence"/>
</dbReference>
<comment type="caution">
    <text evidence="2">The sequence shown here is derived from an EMBL/GenBank/DDBJ whole genome shotgun (WGS) entry which is preliminary data.</text>
</comment>
<evidence type="ECO:0000313" key="2">
    <source>
        <dbReference type="EMBL" id="CAF4851117.1"/>
    </source>
</evidence>
<keyword evidence="3" id="KW-1185">Reference proteome</keyword>
<dbReference type="AlphaFoldDB" id="A0A821S5E6"/>
<dbReference type="PANTHER" id="PTHR11008">
    <property type="entry name" value="PROTEIN TAKEOUT-LIKE PROTEIN"/>
    <property type="match status" value="1"/>
</dbReference>
<dbReference type="PANTHER" id="PTHR11008:SF32">
    <property type="entry name" value="CIRCADIAN CLOCK-CONTROLLED PROTEIN DAYWAKE-RELATED"/>
    <property type="match status" value="1"/>
</dbReference>
<protein>
    <submittedName>
        <fullName evidence="2">Uncharacterized protein</fullName>
    </submittedName>
</protein>
<dbReference type="Pfam" id="PF06585">
    <property type="entry name" value="JHBP"/>
    <property type="match status" value="1"/>
</dbReference>
<dbReference type="Gene3D" id="3.15.10.30">
    <property type="entry name" value="Haemolymph juvenile hormone binding protein"/>
    <property type="match status" value="1"/>
</dbReference>
<dbReference type="InterPro" id="IPR038606">
    <property type="entry name" value="To_sf"/>
</dbReference>
<reference evidence="2" key="1">
    <citation type="submission" date="2021-02" db="EMBL/GenBank/DDBJ databases">
        <authorList>
            <person name="Steward A R."/>
        </authorList>
    </citation>
    <scope>NUCLEOTIDE SEQUENCE</scope>
</reference>
<proteinExistence type="predicted"/>
<evidence type="ECO:0000313" key="3">
    <source>
        <dbReference type="Proteomes" id="UP000663880"/>
    </source>
</evidence>
<dbReference type="OrthoDB" id="6852572at2759"/>
<keyword evidence="1" id="KW-0732">Signal</keyword>
<dbReference type="GO" id="GO:0005615">
    <property type="term" value="C:extracellular space"/>
    <property type="evidence" value="ECO:0007669"/>
    <property type="project" value="TreeGrafter"/>
</dbReference>